<dbReference type="Proteomes" id="UP000286681">
    <property type="component" value="Unassembled WGS sequence"/>
</dbReference>
<dbReference type="PROSITE" id="PS51318">
    <property type="entry name" value="TAT"/>
    <property type="match status" value="1"/>
</dbReference>
<keyword evidence="9" id="KW-1185">Reference proteome</keyword>
<proteinExistence type="inferred from homology"/>
<dbReference type="SUPFAM" id="SSF48371">
    <property type="entry name" value="ARM repeat"/>
    <property type="match status" value="1"/>
</dbReference>
<feature type="chain" id="PRO_5041864558" evidence="5">
    <location>
        <begin position="26"/>
        <end position="636"/>
    </location>
</feature>
<sequence length="636" mass="69875">MSRGINRRGVIGLAAAATLATRAAAAPGDRPNILWLVSEDNNPLIGAYGDRLAHTPAIDALARKGVVYRNVYSNAPVCAPSRFAILTGIYPESCAPANQMRANARLPEGFRTYPELMRAAGYFCTNASKTDYNCDVDPKAIWDVQGPQGHWRKRPPGKPFMAVFNYETTHESQLFKPTSGRVTPDRVTLPPYLPDTPGIRQDFASYYNLIEKMDGQLAQRLADLEADGLAEDTIVFHYSDNGGVLPRSKRYCYDEGLRCELIIHVPPKWQHLMPAKPGSVIDSPVSFIDLAPTVLSIAGAAQPPQMRGRPLLGKRVGAPQRLAFGMRNRMDERIDFSRTVTDGRWRYIRNYMPHRPWGQHQAYEWQASGYQDWEAAYRAGGLNAAQRRFFETKPFEELYDLRSDPHQIANRAGDPAAAPILKSMRSALDAHMLAIHDNGFLPEGMAGEGYVESRNPAVYPLKAVMALAEAAAGGGAARLTMLRAHLASPVPVLRYWAATGMLIRGEAARSELAALQTIMRSDPSPHVRIVAAEAAARLGEEEGVRLLAGIIDAPPSWQVQLQAINALTFTGEAAKAVLDTVRRAARIEQDQDYVRSAGRYLEAVLIGSYTPATPIFELERMRQRLGGPGGAAPGRN</sequence>
<dbReference type="GO" id="GO:0004065">
    <property type="term" value="F:arylsulfatase activity"/>
    <property type="evidence" value="ECO:0007669"/>
    <property type="project" value="TreeGrafter"/>
</dbReference>
<dbReference type="PANTHER" id="PTHR42693:SF53">
    <property type="entry name" value="ENDO-4-O-SULFATASE"/>
    <property type="match status" value="1"/>
</dbReference>
<dbReference type="SUPFAM" id="SSF53649">
    <property type="entry name" value="Alkaline phosphatase-like"/>
    <property type="match status" value="1"/>
</dbReference>
<evidence type="ECO:0000256" key="2">
    <source>
        <dbReference type="ARBA" id="ARBA00022723"/>
    </source>
</evidence>
<protein>
    <submittedName>
        <fullName evidence="7">Sulfatase</fullName>
    </submittedName>
</protein>
<evidence type="ECO:0000259" key="6">
    <source>
        <dbReference type="Pfam" id="PF00884"/>
    </source>
</evidence>
<dbReference type="InterPro" id="IPR024607">
    <property type="entry name" value="Sulfatase_CS"/>
</dbReference>
<evidence type="ECO:0000256" key="4">
    <source>
        <dbReference type="ARBA" id="ARBA00022837"/>
    </source>
</evidence>
<comment type="similarity">
    <text evidence="1">Belongs to the sulfatase family.</text>
</comment>
<dbReference type="InterPro" id="IPR006311">
    <property type="entry name" value="TAT_signal"/>
</dbReference>
<dbReference type="PANTHER" id="PTHR42693">
    <property type="entry name" value="ARYLSULFATASE FAMILY MEMBER"/>
    <property type="match status" value="1"/>
</dbReference>
<feature type="signal peptide" evidence="5">
    <location>
        <begin position="1"/>
        <end position="25"/>
    </location>
</feature>
<evidence type="ECO:0000256" key="5">
    <source>
        <dbReference type="SAM" id="SignalP"/>
    </source>
</evidence>
<dbReference type="Pfam" id="PF13646">
    <property type="entry name" value="HEAT_2"/>
    <property type="match status" value="1"/>
</dbReference>
<dbReference type="RefSeq" id="WP_075151781.1">
    <property type="nucleotide sequence ID" value="NZ_CP018820.1"/>
</dbReference>
<evidence type="ECO:0000313" key="10">
    <source>
        <dbReference type="Proteomes" id="UP000286681"/>
    </source>
</evidence>
<dbReference type="GO" id="GO:0046872">
    <property type="term" value="F:metal ion binding"/>
    <property type="evidence" value="ECO:0007669"/>
    <property type="project" value="UniProtKB-KW"/>
</dbReference>
<dbReference type="Pfam" id="PF00884">
    <property type="entry name" value="Sulfatase"/>
    <property type="match status" value="2"/>
</dbReference>
<evidence type="ECO:0000313" key="7">
    <source>
        <dbReference type="EMBL" id="APR53109.1"/>
    </source>
</evidence>
<dbReference type="PROSITE" id="PS00523">
    <property type="entry name" value="SULFATASE_1"/>
    <property type="match status" value="1"/>
</dbReference>
<evidence type="ECO:0000256" key="3">
    <source>
        <dbReference type="ARBA" id="ARBA00022801"/>
    </source>
</evidence>
<evidence type="ECO:0000313" key="9">
    <source>
        <dbReference type="Proteomes" id="UP000185161"/>
    </source>
</evidence>
<keyword evidence="4" id="KW-0106">Calcium</keyword>
<dbReference type="InterPro" id="IPR050738">
    <property type="entry name" value="Sulfatase"/>
</dbReference>
<dbReference type="STRING" id="93064.BRX40_12315"/>
<dbReference type="GeneID" id="44133351"/>
<dbReference type="Proteomes" id="UP000185161">
    <property type="component" value="Chromosome"/>
</dbReference>
<gene>
    <name evidence="7" type="ORF">BRX40_12315</name>
    <name evidence="8" type="ORF">CA257_07095</name>
</gene>
<keyword evidence="3" id="KW-0378">Hydrolase</keyword>
<dbReference type="InterPro" id="IPR017850">
    <property type="entry name" value="Alkaline_phosphatase_core_sf"/>
</dbReference>
<keyword evidence="2" id="KW-0479">Metal-binding</keyword>
<organism evidence="7 9">
    <name type="scientific">Sphingomonas koreensis</name>
    <dbReference type="NCBI Taxonomy" id="93064"/>
    <lineage>
        <taxon>Bacteria</taxon>
        <taxon>Pseudomonadati</taxon>
        <taxon>Pseudomonadota</taxon>
        <taxon>Alphaproteobacteria</taxon>
        <taxon>Sphingomonadales</taxon>
        <taxon>Sphingomonadaceae</taxon>
        <taxon>Sphingomonas</taxon>
    </lineage>
</organism>
<dbReference type="EMBL" id="QQWO01000005">
    <property type="protein sequence ID" value="RSV04685.1"/>
    <property type="molecule type" value="Genomic_DNA"/>
</dbReference>
<dbReference type="OrthoDB" id="9803751at2"/>
<accession>A0A1L6JAZ9</accession>
<dbReference type="Gene3D" id="1.25.10.10">
    <property type="entry name" value="Leucine-rich Repeat Variant"/>
    <property type="match status" value="1"/>
</dbReference>
<evidence type="ECO:0000313" key="8">
    <source>
        <dbReference type="EMBL" id="RSV04685.1"/>
    </source>
</evidence>
<reference evidence="9" key="2">
    <citation type="submission" date="2016-12" db="EMBL/GenBank/DDBJ databases">
        <title>Whole genome sequencing of Sphingomonas sp. ABOJV.</title>
        <authorList>
            <person name="Conlan S."/>
            <person name="Thomas P.J."/>
            <person name="Mullikin J."/>
            <person name="Palmore T.N."/>
            <person name="Frank K.M."/>
            <person name="Segre J.A."/>
        </authorList>
    </citation>
    <scope>NUCLEOTIDE SEQUENCE [LARGE SCALE GENOMIC DNA]</scope>
    <source>
        <strain evidence="9">ABOJV</strain>
    </source>
</reference>
<feature type="domain" description="Sulfatase N-terminal" evidence="6">
    <location>
        <begin position="154"/>
        <end position="300"/>
    </location>
</feature>
<dbReference type="InterPro" id="IPR016024">
    <property type="entry name" value="ARM-type_fold"/>
</dbReference>
<evidence type="ECO:0000256" key="1">
    <source>
        <dbReference type="ARBA" id="ARBA00008779"/>
    </source>
</evidence>
<dbReference type="AlphaFoldDB" id="A0A1L6JAZ9"/>
<dbReference type="InterPro" id="IPR011989">
    <property type="entry name" value="ARM-like"/>
</dbReference>
<name>A0A1L6JAZ9_9SPHN</name>
<dbReference type="Gene3D" id="3.40.720.10">
    <property type="entry name" value="Alkaline Phosphatase, subunit A"/>
    <property type="match status" value="1"/>
</dbReference>
<feature type="domain" description="Sulfatase N-terminal" evidence="6">
    <location>
        <begin position="31"/>
        <end position="122"/>
    </location>
</feature>
<reference evidence="8 10" key="3">
    <citation type="submission" date="2018-07" db="EMBL/GenBank/DDBJ databases">
        <title>Genomic and Epidemiologic Investigation of an Indolent Hospital Outbreak.</title>
        <authorList>
            <person name="Johnson R.C."/>
            <person name="Deming C."/>
            <person name="Conlan S."/>
            <person name="Zellmer C.J."/>
            <person name="Michelin A.V."/>
            <person name="Lee-Lin S."/>
            <person name="Thomas P.J."/>
            <person name="Park M."/>
            <person name="Weingarten R.A."/>
            <person name="Less J."/>
            <person name="Dekker J.P."/>
            <person name="Frank K.M."/>
            <person name="Musser K.A."/>
            <person name="Mcquiston J.R."/>
            <person name="Henderson D.K."/>
            <person name="Lau A.F."/>
            <person name="Palmore T.N."/>
            <person name="Segre J.A."/>
        </authorList>
    </citation>
    <scope>NUCLEOTIDE SEQUENCE [LARGE SCALE GENOMIC DNA]</scope>
    <source>
        <strain evidence="8 10">SK-NIH.Env10_0317</strain>
    </source>
</reference>
<keyword evidence="5" id="KW-0732">Signal</keyword>
<dbReference type="InterPro" id="IPR000917">
    <property type="entry name" value="Sulfatase_N"/>
</dbReference>
<dbReference type="EMBL" id="CP018820">
    <property type="protein sequence ID" value="APR53109.1"/>
    <property type="molecule type" value="Genomic_DNA"/>
</dbReference>
<dbReference type="CDD" id="cd16027">
    <property type="entry name" value="SGSH"/>
    <property type="match status" value="1"/>
</dbReference>
<dbReference type="KEGG" id="skr:BRX40_12315"/>
<reference evidence="7" key="1">
    <citation type="submission" date="2016-12" db="EMBL/GenBank/DDBJ databases">
        <title>Whole genome sequencing of Sphingomonas koreensis.</title>
        <authorList>
            <person name="Conlan S."/>
            <person name="Thomas P.J."/>
            <person name="Mullikin J."/>
            <person name="Palmore T.N."/>
            <person name="Frank K.M."/>
            <person name="Segre J.A."/>
        </authorList>
    </citation>
    <scope>NUCLEOTIDE SEQUENCE</scope>
    <source>
        <strain evidence="7">ABOJV</strain>
    </source>
</reference>